<evidence type="ECO:0000256" key="1">
    <source>
        <dbReference type="SAM" id="Phobius"/>
    </source>
</evidence>
<organism evidence="2">
    <name type="scientific">marine sediment metagenome</name>
    <dbReference type="NCBI Taxonomy" id="412755"/>
    <lineage>
        <taxon>unclassified sequences</taxon>
        <taxon>metagenomes</taxon>
        <taxon>ecological metagenomes</taxon>
    </lineage>
</organism>
<comment type="caution">
    <text evidence="2">The sequence shown here is derived from an EMBL/GenBank/DDBJ whole genome shotgun (WGS) entry which is preliminary data.</text>
</comment>
<accession>X1A7N6</accession>
<sequence>MELMSHAKHFTIIGMIILVSCFIYIEFLYLTVGLLIIPMVIACVLVVCGAVLTAIGIKQFIIIKNLDETKNLKK</sequence>
<feature type="transmembrane region" description="Helical" evidence="1">
    <location>
        <begin position="12"/>
        <end position="30"/>
    </location>
</feature>
<proteinExistence type="predicted"/>
<keyword evidence="1" id="KW-0472">Membrane</keyword>
<gene>
    <name evidence="2" type="ORF">S01H4_25609</name>
</gene>
<reference evidence="2" key="1">
    <citation type="journal article" date="2014" name="Front. Microbiol.">
        <title>High frequency of phylogenetically diverse reductive dehalogenase-homologous genes in deep subseafloor sedimentary metagenomes.</title>
        <authorList>
            <person name="Kawai M."/>
            <person name="Futagami T."/>
            <person name="Toyoda A."/>
            <person name="Takaki Y."/>
            <person name="Nishi S."/>
            <person name="Hori S."/>
            <person name="Arai W."/>
            <person name="Tsubouchi T."/>
            <person name="Morono Y."/>
            <person name="Uchiyama I."/>
            <person name="Ito T."/>
            <person name="Fujiyama A."/>
            <person name="Inagaki F."/>
            <person name="Takami H."/>
        </authorList>
    </citation>
    <scope>NUCLEOTIDE SEQUENCE</scope>
    <source>
        <strain evidence="2">Expedition CK06-06</strain>
    </source>
</reference>
<dbReference type="EMBL" id="BART01012208">
    <property type="protein sequence ID" value="GAG78210.1"/>
    <property type="molecule type" value="Genomic_DNA"/>
</dbReference>
<name>X1A7N6_9ZZZZ</name>
<feature type="transmembrane region" description="Helical" evidence="1">
    <location>
        <begin position="36"/>
        <end position="57"/>
    </location>
</feature>
<keyword evidence="1" id="KW-1133">Transmembrane helix</keyword>
<keyword evidence="1" id="KW-0812">Transmembrane</keyword>
<dbReference type="AlphaFoldDB" id="X1A7N6"/>
<protein>
    <submittedName>
        <fullName evidence="2">Uncharacterized protein</fullName>
    </submittedName>
</protein>
<evidence type="ECO:0000313" key="2">
    <source>
        <dbReference type="EMBL" id="GAG78210.1"/>
    </source>
</evidence>